<sequence>MSQVQQSSSKYALMGPSVINAYCVAIFIVEKSVYLEGYEQGPSPPTAWATTSYSESEREREREREYYDKTVESHACRQSRKTCRLPAQPSPRPMVDSPPPRHTGPWWSLVRTAWHWWAGTVALASHQYLQSTDPQSKESFLTLTDDIIEND</sequence>
<reference evidence="2 3" key="1">
    <citation type="submission" date="2011-02" db="EMBL/GenBank/DDBJ databases">
        <title>The Genome Sequence of Sphaeroforma arctica JP610.</title>
        <authorList>
            <consortium name="The Broad Institute Genome Sequencing Platform"/>
            <person name="Russ C."/>
            <person name="Cuomo C."/>
            <person name="Young S.K."/>
            <person name="Zeng Q."/>
            <person name="Gargeya S."/>
            <person name="Alvarado L."/>
            <person name="Berlin A."/>
            <person name="Chapman S.B."/>
            <person name="Chen Z."/>
            <person name="Freedman E."/>
            <person name="Gellesch M."/>
            <person name="Goldberg J."/>
            <person name="Griggs A."/>
            <person name="Gujja S."/>
            <person name="Heilman E."/>
            <person name="Heiman D."/>
            <person name="Howarth C."/>
            <person name="Mehta T."/>
            <person name="Neiman D."/>
            <person name="Pearson M."/>
            <person name="Roberts A."/>
            <person name="Saif S."/>
            <person name="Shea T."/>
            <person name="Shenoy N."/>
            <person name="Sisk P."/>
            <person name="Stolte C."/>
            <person name="Sykes S."/>
            <person name="White J."/>
            <person name="Yandava C."/>
            <person name="Burger G."/>
            <person name="Gray M.W."/>
            <person name="Holland P.W.H."/>
            <person name="King N."/>
            <person name="Lang F.B.F."/>
            <person name="Roger A.J."/>
            <person name="Ruiz-Trillo I."/>
            <person name="Haas B."/>
            <person name="Nusbaum C."/>
            <person name="Birren B."/>
        </authorList>
    </citation>
    <scope>NUCLEOTIDE SEQUENCE [LARGE SCALE GENOMIC DNA]</scope>
    <source>
        <strain evidence="2 3">JP610</strain>
    </source>
</reference>
<accession>A0A0L0FRI8</accession>
<dbReference type="Proteomes" id="UP000054560">
    <property type="component" value="Unassembled WGS sequence"/>
</dbReference>
<feature type="compositionally biased region" description="Basic and acidic residues" evidence="1">
    <location>
        <begin position="55"/>
        <end position="75"/>
    </location>
</feature>
<feature type="compositionally biased region" description="Pro residues" evidence="1">
    <location>
        <begin position="88"/>
        <end position="100"/>
    </location>
</feature>
<evidence type="ECO:0000256" key="1">
    <source>
        <dbReference type="SAM" id="MobiDB-lite"/>
    </source>
</evidence>
<evidence type="ECO:0000313" key="2">
    <source>
        <dbReference type="EMBL" id="KNC79171.1"/>
    </source>
</evidence>
<dbReference type="EMBL" id="KQ242352">
    <property type="protein sequence ID" value="KNC79171.1"/>
    <property type="molecule type" value="Genomic_DNA"/>
</dbReference>
<feature type="region of interest" description="Disordered" evidence="1">
    <location>
        <begin position="40"/>
        <end position="100"/>
    </location>
</feature>
<name>A0A0L0FRI8_9EUKA</name>
<evidence type="ECO:0000313" key="3">
    <source>
        <dbReference type="Proteomes" id="UP000054560"/>
    </source>
</evidence>
<gene>
    <name evidence="2" type="ORF">SARC_08421</name>
</gene>
<dbReference type="RefSeq" id="XP_014153073.1">
    <property type="nucleotide sequence ID" value="XM_014297598.1"/>
</dbReference>
<dbReference type="AlphaFoldDB" id="A0A0L0FRI8"/>
<protein>
    <submittedName>
        <fullName evidence="2">Uncharacterized protein</fullName>
    </submittedName>
</protein>
<organism evidence="2 3">
    <name type="scientific">Sphaeroforma arctica JP610</name>
    <dbReference type="NCBI Taxonomy" id="667725"/>
    <lineage>
        <taxon>Eukaryota</taxon>
        <taxon>Ichthyosporea</taxon>
        <taxon>Ichthyophonida</taxon>
        <taxon>Sphaeroforma</taxon>
    </lineage>
</organism>
<dbReference type="GeneID" id="25908925"/>
<proteinExistence type="predicted"/>
<keyword evidence="3" id="KW-1185">Reference proteome</keyword>